<dbReference type="Proteomes" id="UP000179524">
    <property type="component" value="Unassembled WGS sequence"/>
</dbReference>
<evidence type="ECO:0000313" key="9">
    <source>
        <dbReference type="EMBL" id="OIJ12246.1"/>
    </source>
</evidence>
<evidence type="ECO:0000256" key="5">
    <source>
        <dbReference type="ARBA" id="ARBA00022801"/>
    </source>
</evidence>
<keyword evidence="6 8" id="KW-1133">Transmembrane helix</keyword>
<keyword evidence="7 8" id="KW-0472">Membrane</keyword>
<comment type="caution">
    <text evidence="9">The sequence shown here is derived from an EMBL/GenBank/DDBJ whole genome shotgun (WGS) entry which is preliminary data.</text>
</comment>
<keyword evidence="4 8" id="KW-0812">Transmembrane</keyword>
<dbReference type="GO" id="GO:0008233">
    <property type="term" value="F:peptidase activity"/>
    <property type="evidence" value="ECO:0007669"/>
    <property type="project" value="UniProtKB-KW"/>
</dbReference>
<dbReference type="OrthoDB" id="2854767at2"/>
<evidence type="ECO:0000256" key="4">
    <source>
        <dbReference type="ARBA" id="ARBA00022692"/>
    </source>
</evidence>
<dbReference type="GO" id="GO:0016020">
    <property type="term" value="C:membrane"/>
    <property type="evidence" value="ECO:0007669"/>
    <property type="project" value="InterPro"/>
</dbReference>
<name>A0A1S2LIN5_9BACI</name>
<keyword evidence="5" id="KW-0378">Hydrolase</keyword>
<organism evidence="9 10">
    <name type="scientific">Anaerobacillus alkalilacustris</name>
    <dbReference type="NCBI Taxonomy" id="393763"/>
    <lineage>
        <taxon>Bacteria</taxon>
        <taxon>Bacillati</taxon>
        <taxon>Bacillota</taxon>
        <taxon>Bacilli</taxon>
        <taxon>Bacillales</taxon>
        <taxon>Bacillaceae</taxon>
        <taxon>Anaerobacillus</taxon>
    </lineage>
</organism>
<protein>
    <recommendedName>
        <fullName evidence="11">Accessory regulator AgrB</fullName>
    </recommendedName>
</protein>
<keyword evidence="3" id="KW-0645">Protease</keyword>
<keyword evidence="1" id="KW-1003">Cell membrane</keyword>
<evidence type="ECO:0000256" key="8">
    <source>
        <dbReference type="SAM" id="Phobius"/>
    </source>
</evidence>
<dbReference type="SMART" id="SM00793">
    <property type="entry name" value="AgrB"/>
    <property type="match status" value="1"/>
</dbReference>
<proteinExistence type="predicted"/>
<dbReference type="InterPro" id="IPR006741">
    <property type="entry name" value="AgrB"/>
</dbReference>
<evidence type="ECO:0000313" key="10">
    <source>
        <dbReference type="Proteomes" id="UP000179524"/>
    </source>
</evidence>
<feature type="transmembrane region" description="Helical" evidence="8">
    <location>
        <begin position="170"/>
        <end position="194"/>
    </location>
</feature>
<dbReference type="Pfam" id="PF04647">
    <property type="entry name" value="AgrB"/>
    <property type="match status" value="1"/>
</dbReference>
<keyword evidence="2" id="KW-0673">Quorum sensing</keyword>
<feature type="transmembrane region" description="Helical" evidence="8">
    <location>
        <begin position="147"/>
        <end position="164"/>
    </location>
</feature>
<dbReference type="RefSeq" id="WP_071310292.1">
    <property type="nucleotide sequence ID" value="NZ_MLQR01000032.1"/>
</dbReference>
<reference evidence="9 10" key="1">
    <citation type="submission" date="2016-10" db="EMBL/GenBank/DDBJ databases">
        <title>Draft genome sequences of four alkaliphilic bacteria belonging to the Anaerobacillus genus.</title>
        <authorList>
            <person name="Bassil N.M."/>
            <person name="Lloyd J.R."/>
        </authorList>
    </citation>
    <scope>NUCLEOTIDE SEQUENCE [LARGE SCALE GENOMIC DNA]</scope>
    <source>
        <strain evidence="9 10">DSM 18345</strain>
    </source>
</reference>
<keyword evidence="10" id="KW-1185">Reference proteome</keyword>
<sequence>MISQVSLRLAKALSSFGEKEVEVDYLRYGIEIILCGFIKLLVLFGTAHALGLLQPMITVLTTFAFFRTLTGGHHYSTYIRCLTAGLLMMTSISFFSTKLAPFFDFSILLGLLCFSTIFGLVLTYKYAPSNHFYKKTTEAQKVKLKKLAFVTTLLWMFLMTYFLVNSFSTNLILASMIGFLFQMSTIHPYSYSLVNKIEKSLERRKLS</sequence>
<accession>A0A1S2LIN5</accession>
<feature type="transmembrane region" description="Helical" evidence="8">
    <location>
        <begin position="107"/>
        <end position="127"/>
    </location>
</feature>
<dbReference type="EMBL" id="MLQR01000032">
    <property type="protein sequence ID" value="OIJ12246.1"/>
    <property type="molecule type" value="Genomic_DNA"/>
</dbReference>
<evidence type="ECO:0000256" key="1">
    <source>
        <dbReference type="ARBA" id="ARBA00022475"/>
    </source>
</evidence>
<evidence type="ECO:0000256" key="2">
    <source>
        <dbReference type="ARBA" id="ARBA00022654"/>
    </source>
</evidence>
<evidence type="ECO:0000256" key="3">
    <source>
        <dbReference type="ARBA" id="ARBA00022670"/>
    </source>
</evidence>
<feature type="transmembrane region" description="Helical" evidence="8">
    <location>
        <begin position="52"/>
        <end position="70"/>
    </location>
</feature>
<evidence type="ECO:0000256" key="7">
    <source>
        <dbReference type="ARBA" id="ARBA00023136"/>
    </source>
</evidence>
<evidence type="ECO:0008006" key="11">
    <source>
        <dbReference type="Google" id="ProtNLM"/>
    </source>
</evidence>
<dbReference type="GO" id="GO:0006508">
    <property type="term" value="P:proteolysis"/>
    <property type="evidence" value="ECO:0007669"/>
    <property type="project" value="UniProtKB-KW"/>
</dbReference>
<feature type="transmembrane region" description="Helical" evidence="8">
    <location>
        <begin position="77"/>
        <end position="95"/>
    </location>
</feature>
<dbReference type="AlphaFoldDB" id="A0A1S2LIN5"/>
<evidence type="ECO:0000256" key="6">
    <source>
        <dbReference type="ARBA" id="ARBA00022989"/>
    </source>
</evidence>
<gene>
    <name evidence="9" type="ORF">BKP37_14295</name>
</gene>
<dbReference type="GO" id="GO:0009372">
    <property type="term" value="P:quorum sensing"/>
    <property type="evidence" value="ECO:0007669"/>
    <property type="project" value="UniProtKB-KW"/>
</dbReference>